<dbReference type="Proteomes" id="UP000472839">
    <property type="component" value="Unassembled WGS sequence"/>
</dbReference>
<evidence type="ECO:0000313" key="1">
    <source>
        <dbReference type="EMBL" id="KAB7891392.1"/>
    </source>
</evidence>
<reference evidence="1 2" key="1">
    <citation type="submission" date="2019-10" db="EMBL/GenBank/DDBJ databases">
        <title>Poseidonibacter ostreae sp. nov., isolated from the gut of the Ostrea denselamellosa.</title>
        <authorList>
            <person name="Choi A."/>
        </authorList>
    </citation>
    <scope>NUCLEOTIDE SEQUENCE [LARGE SCALE GENOMIC DNA]</scope>
    <source>
        <strain evidence="1 2">SJOD-M-33</strain>
    </source>
</reference>
<dbReference type="AlphaFoldDB" id="A0A6L4WWG3"/>
<gene>
    <name evidence="1" type="ORF">GBG19_00720</name>
</gene>
<evidence type="ECO:0000313" key="2">
    <source>
        <dbReference type="Proteomes" id="UP000472839"/>
    </source>
</evidence>
<organism evidence="1 2">
    <name type="scientific">Poseidonibacter ostreae</name>
    <dbReference type="NCBI Taxonomy" id="2654171"/>
    <lineage>
        <taxon>Bacteria</taxon>
        <taxon>Pseudomonadati</taxon>
        <taxon>Campylobacterota</taxon>
        <taxon>Epsilonproteobacteria</taxon>
        <taxon>Campylobacterales</taxon>
        <taxon>Arcobacteraceae</taxon>
        <taxon>Poseidonibacter</taxon>
    </lineage>
</organism>
<sequence>MKTEDVFKRAIRRIRKELGLRVVLLKTAHQKENCKIAHDVSFFNPTARKCWVTYPKNKEVAENIRDIVEDEIKTEKIAYPKDKSFGLTWSNNLKESMLIE</sequence>
<accession>A0A6L4WWG3</accession>
<protein>
    <submittedName>
        <fullName evidence="1">Uncharacterized protein</fullName>
    </submittedName>
</protein>
<proteinExistence type="predicted"/>
<comment type="caution">
    <text evidence="1">The sequence shown here is derived from an EMBL/GenBank/DDBJ whole genome shotgun (WGS) entry which is preliminary data.</text>
</comment>
<dbReference type="EMBL" id="WFKK01000001">
    <property type="protein sequence ID" value="KAB7891392.1"/>
    <property type="molecule type" value="Genomic_DNA"/>
</dbReference>
<dbReference type="RefSeq" id="WP_152279495.1">
    <property type="nucleotide sequence ID" value="NZ_WFKK01000001.1"/>
</dbReference>
<name>A0A6L4WWG3_9BACT</name>